<reference evidence="3" key="1">
    <citation type="journal article" date="2020" name="Stud. Mycol.">
        <title>101 Dothideomycetes genomes: a test case for predicting lifestyles and emergence of pathogens.</title>
        <authorList>
            <person name="Haridas S."/>
            <person name="Albert R."/>
            <person name="Binder M."/>
            <person name="Bloem J."/>
            <person name="Labutti K."/>
            <person name="Salamov A."/>
            <person name="Andreopoulos B."/>
            <person name="Baker S."/>
            <person name="Barry K."/>
            <person name="Bills G."/>
            <person name="Bluhm B."/>
            <person name="Cannon C."/>
            <person name="Castanera R."/>
            <person name="Culley D."/>
            <person name="Daum C."/>
            <person name="Ezra D."/>
            <person name="Gonzalez J."/>
            <person name="Henrissat B."/>
            <person name="Kuo A."/>
            <person name="Liang C."/>
            <person name="Lipzen A."/>
            <person name="Lutzoni F."/>
            <person name="Magnuson J."/>
            <person name="Mondo S."/>
            <person name="Nolan M."/>
            <person name="Ohm R."/>
            <person name="Pangilinan J."/>
            <person name="Park H.-J."/>
            <person name="Ramirez L."/>
            <person name="Alfaro M."/>
            <person name="Sun H."/>
            <person name="Tritt A."/>
            <person name="Yoshinaga Y."/>
            <person name="Zwiers L.-H."/>
            <person name="Turgeon B."/>
            <person name="Goodwin S."/>
            <person name="Spatafora J."/>
            <person name="Crous P."/>
            <person name="Grigoriev I."/>
        </authorList>
    </citation>
    <scope>NUCLEOTIDE SEQUENCE</scope>
    <source>
        <strain evidence="3">CBS 269.34</strain>
    </source>
</reference>
<evidence type="ECO:0000313" key="4">
    <source>
        <dbReference type="Proteomes" id="UP000799750"/>
    </source>
</evidence>
<evidence type="ECO:0000256" key="2">
    <source>
        <dbReference type="SAM" id="SignalP"/>
    </source>
</evidence>
<dbReference type="OrthoDB" id="10663630at2759"/>
<feature type="compositionally biased region" description="Basic and acidic residues" evidence="1">
    <location>
        <begin position="861"/>
        <end position="886"/>
    </location>
</feature>
<feature type="chain" id="PRO_5025475111" evidence="2">
    <location>
        <begin position="25"/>
        <end position="962"/>
    </location>
</feature>
<gene>
    <name evidence="3" type="ORF">BU16DRAFT_544331</name>
</gene>
<feature type="signal peptide" evidence="2">
    <location>
        <begin position="1"/>
        <end position="24"/>
    </location>
</feature>
<feature type="compositionally biased region" description="Basic and acidic residues" evidence="1">
    <location>
        <begin position="653"/>
        <end position="667"/>
    </location>
</feature>
<feature type="region of interest" description="Disordered" evidence="1">
    <location>
        <begin position="822"/>
        <end position="962"/>
    </location>
</feature>
<feature type="compositionally biased region" description="Polar residues" evidence="1">
    <location>
        <begin position="447"/>
        <end position="467"/>
    </location>
</feature>
<feature type="compositionally biased region" description="Polar residues" evidence="1">
    <location>
        <begin position="507"/>
        <end position="521"/>
    </location>
</feature>
<evidence type="ECO:0000256" key="1">
    <source>
        <dbReference type="SAM" id="MobiDB-lite"/>
    </source>
</evidence>
<feature type="region of interest" description="Disordered" evidence="1">
    <location>
        <begin position="425"/>
        <end position="467"/>
    </location>
</feature>
<name>A0A6A6QD23_9PEZI</name>
<proteinExistence type="predicted"/>
<keyword evidence="4" id="KW-1185">Reference proteome</keyword>
<dbReference type="EMBL" id="MU004198">
    <property type="protein sequence ID" value="KAF2489989.1"/>
    <property type="molecule type" value="Genomic_DNA"/>
</dbReference>
<feature type="region of interest" description="Disordered" evidence="1">
    <location>
        <begin position="352"/>
        <end position="390"/>
    </location>
</feature>
<dbReference type="AlphaFoldDB" id="A0A6A6QD23"/>
<feature type="region of interest" description="Disordered" evidence="1">
    <location>
        <begin position="507"/>
        <end position="531"/>
    </location>
</feature>
<accession>A0A6A6QD23</accession>
<feature type="compositionally biased region" description="Acidic residues" evidence="1">
    <location>
        <begin position="362"/>
        <end position="390"/>
    </location>
</feature>
<evidence type="ECO:0000313" key="3">
    <source>
        <dbReference type="EMBL" id="KAF2489989.1"/>
    </source>
</evidence>
<dbReference type="Proteomes" id="UP000799750">
    <property type="component" value="Unassembled WGS sequence"/>
</dbReference>
<protein>
    <submittedName>
        <fullName evidence="3">Uncharacterized protein</fullName>
    </submittedName>
</protein>
<organism evidence="3 4">
    <name type="scientific">Lophium mytilinum</name>
    <dbReference type="NCBI Taxonomy" id="390894"/>
    <lineage>
        <taxon>Eukaryota</taxon>
        <taxon>Fungi</taxon>
        <taxon>Dikarya</taxon>
        <taxon>Ascomycota</taxon>
        <taxon>Pezizomycotina</taxon>
        <taxon>Dothideomycetes</taxon>
        <taxon>Pleosporomycetidae</taxon>
        <taxon>Mytilinidiales</taxon>
        <taxon>Mytilinidiaceae</taxon>
        <taxon>Lophium</taxon>
    </lineage>
</organism>
<feature type="region of interest" description="Disordered" evidence="1">
    <location>
        <begin position="648"/>
        <end position="673"/>
    </location>
</feature>
<sequence>MGTRALRWELFLPVLLQRVAPSSATAATHFHETPSWYPIAPNGRTYSSQYLGWVPVARLAAPQTHYGRTFAKYTSPYRANDFSQHSVTNVIADSQAFNMRSNITQSHRNAELSFPQIFGATSPLNPPAPNVNVAFTPVLLFPQTLSAGQQSSVRYVREVLRDIFQTGIDNGEHERSNFPRRKGRVGLGYYRHAIIQSEIINGPIQTNPPNEEGPRVFVPTRQPPSDPGLRPILYSNIMEAYRQRPFKHLRAEKIVEDVLSEDAKILRPYKEAMRYILRYTPHLHCNATYVLLLMFFTPEKITYAERKLGSSVVCSSVAFRLYKSVKMVNKSSVTEVTRTLVRDEANRVRKFVKSLPPPPIAADEDESEDDESHDYDDEEEAGLLEDEQPDELERMSLDQLDGEDEDAGFPEDEEADEFPRTLLEEQSQGPNPREGYAASQPEHPRNNVPTTQGATSTPGSPARSYSSPAKQFYFEDTNFHSGNGANLRAQSPFATVTTSCAATPTPTLSYPPTMDATSSTHARGESYTPPRAHDLEVPIQANATSSATGASPVHETASVRTIIGASDTPVPASNPSSVTTLLWEEEELLRKIFQYGIDKGEHLFGHAKGMHRSGHTGHYNFPMDRALFKATLDAGDQLQNLGIIYVPTKGGKKKSDEQPKKDTHEQATAEAPSGHIDSWSFMEALKQHPYNQIQSPTDLDELLEDLFSGDMTRLRKYESAMERILNHAPHLHSGTTLILLRMFYTPQEIVRPEQGLGSSIKSDVVRRRINATLRTFLNQSRRNNTAKDKFEEDREIICRVTDKVRTALRASRATALSITTGAIREELSTGPGTNPKTPNLQTREQVPTISPRGGLGIPSQKPEDLATDAPDKRQISEHHHQRDRQQEQGSETEQEEYEQREAQKPGCLGEECLDGEWQTSGGYTPEAHKYSSRRKRDEVKEGEDEVGEDEPVCKKTKMPKSL</sequence>
<feature type="compositionally biased region" description="Polar residues" evidence="1">
    <location>
        <begin position="830"/>
        <end position="848"/>
    </location>
</feature>
<feature type="compositionally biased region" description="Acidic residues" evidence="1">
    <location>
        <begin position="940"/>
        <end position="950"/>
    </location>
</feature>
<keyword evidence="2" id="KW-0732">Signal</keyword>